<keyword evidence="6" id="KW-1185">Reference proteome</keyword>
<dbReference type="Proteomes" id="UP000236333">
    <property type="component" value="Unassembled WGS sequence"/>
</dbReference>
<proteinExistence type="inferred from homology"/>
<comment type="caution">
    <text evidence="5">The sequence shown here is derived from an EMBL/GenBank/DDBJ whole genome shotgun (WGS) entry which is preliminary data.</text>
</comment>
<keyword evidence="2" id="KW-0645">Protease</keyword>
<sequence length="188" mass="21562">MWLSTTDIENVMEQYHAAHPTFKFIGVHPRDFTAMARSGGSCISGTDVCDPPLADLHKKKNIKHIGAVFNMDKHDQRGSHWVSCFISMDATKPMYGAYYYDSVARPPPPEIAAWMLKIQKIVDGFQKSDRPFELAYNRERRQFQNTECGMFSMVFLTVAMRNADTFTAICNAMGNDRDMNTLRQVMYR</sequence>
<organism evidence="5 6">
    <name type="scientific">Tetrabaena socialis</name>
    <dbReference type="NCBI Taxonomy" id="47790"/>
    <lineage>
        <taxon>Eukaryota</taxon>
        <taxon>Viridiplantae</taxon>
        <taxon>Chlorophyta</taxon>
        <taxon>core chlorophytes</taxon>
        <taxon>Chlorophyceae</taxon>
        <taxon>CS clade</taxon>
        <taxon>Chlamydomonadales</taxon>
        <taxon>Tetrabaenaceae</taxon>
        <taxon>Tetrabaena</taxon>
    </lineage>
</organism>
<dbReference type="GO" id="GO:0006508">
    <property type="term" value="P:proteolysis"/>
    <property type="evidence" value="ECO:0007669"/>
    <property type="project" value="UniProtKB-KW"/>
</dbReference>
<evidence type="ECO:0000259" key="4">
    <source>
        <dbReference type="Pfam" id="PF02902"/>
    </source>
</evidence>
<protein>
    <recommendedName>
        <fullName evidence="4">Ubiquitin-like protease family profile domain-containing protein</fullName>
    </recommendedName>
</protein>
<dbReference type="GO" id="GO:0008234">
    <property type="term" value="F:cysteine-type peptidase activity"/>
    <property type="evidence" value="ECO:0007669"/>
    <property type="project" value="InterPro"/>
</dbReference>
<name>A0A2J8ADE2_9CHLO</name>
<evidence type="ECO:0000256" key="3">
    <source>
        <dbReference type="ARBA" id="ARBA00022801"/>
    </source>
</evidence>
<keyword evidence="3" id="KW-0378">Hydrolase</keyword>
<evidence type="ECO:0000256" key="2">
    <source>
        <dbReference type="ARBA" id="ARBA00022670"/>
    </source>
</evidence>
<dbReference type="SUPFAM" id="SSF54001">
    <property type="entry name" value="Cysteine proteinases"/>
    <property type="match status" value="1"/>
</dbReference>
<dbReference type="InterPro" id="IPR003653">
    <property type="entry name" value="Peptidase_C48_C"/>
</dbReference>
<dbReference type="InterPro" id="IPR038765">
    <property type="entry name" value="Papain-like_cys_pep_sf"/>
</dbReference>
<comment type="similarity">
    <text evidence="1">Belongs to the peptidase C48 family.</text>
</comment>
<evidence type="ECO:0000256" key="1">
    <source>
        <dbReference type="ARBA" id="ARBA00005234"/>
    </source>
</evidence>
<feature type="domain" description="Ubiquitin-like protease family profile" evidence="4">
    <location>
        <begin position="44"/>
        <end position="165"/>
    </location>
</feature>
<gene>
    <name evidence="5" type="ORF">TSOC_002729</name>
</gene>
<dbReference type="Pfam" id="PF02902">
    <property type="entry name" value="Peptidase_C48"/>
    <property type="match status" value="1"/>
</dbReference>
<dbReference type="OrthoDB" id="10652549at2759"/>
<evidence type="ECO:0000313" key="6">
    <source>
        <dbReference type="Proteomes" id="UP000236333"/>
    </source>
</evidence>
<accession>A0A2J8ADE2</accession>
<dbReference type="EMBL" id="PGGS01000053">
    <property type="protein sequence ID" value="PNH10541.1"/>
    <property type="molecule type" value="Genomic_DNA"/>
</dbReference>
<reference evidence="5 6" key="1">
    <citation type="journal article" date="2017" name="Mol. Biol. Evol.">
        <title>The 4-celled Tetrabaena socialis nuclear genome reveals the essential components for genetic control of cell number at the origin of multicellularity in the volvocine lineage.</title>
        <authorList>
            <person name="Featherston J."/>
            <person name="Arakaki Y."/>
            <person name="Hanschen E.R."/>
            <person name="Ferris P.J."/>
            <person name="Michod R.E."/>
            <person name="Olson B.J.S.C."/>
            <person name="Nozaki H."/>
            <person name="Durand P.M."/>
        </authorList>
    </citation>
    <scope>NUCLEOTIDE SEQUENCE [LARGE SCALE GENOMIC DNA]</scope>
    <source>
        <strain evidence="5 6">NIES-571</strain>
    </source>
</reference>
<evidence type="ECO:0000313" key="5">
    <source>
        <dbReference type="EMBL" id="PNH10541.1"/>
    </source>
</evidence>
<dbReference type="AlphaFoldDB" id="A0A2J8ADE2"/>
<dbReference type="Gene3D" id="3.40.395.10">
    <property type="entry name" value="Adenoviral Proteinase, Chain A"/>
    <property type="match status" value="1"/>
</dbReference>